<evidence type="ECO:0000313" key="2">
    <source>
        <dbReference type="EMBL" id="KXG87101.1"/>
    </source>
</evidence>
<proteinExistence type="predicted"/>
<reference evidence="2 3" key="1">
    <citation type="submission" date="2015-11" db="EMBL/GenBank/DDBJ databases">
        <title>Draft genome sequence of Agrobacterium sp. R89-1.</title>
        <authorList>
            <person name="Zahradnik J."/>
            <person name="Kyslikova E."/>
            <person name="Palyzova A."/>
            <person name="Kyslik P."/>
        </authorList>
    </citation>
    <scope>NUCLEOTIDE SEQUENCE [LARGE SCALE GENOMIC DNA]</scope>
    <source>
        <strain evidence="2 3">R89-1</strain>
    </source>
</reference>
<dbReference type="EMBL" id="LNUW01000009">
    <property type="protein sequence ID" value="KXG87101.1"/>
    <property type="molecule type" value="Genomic_DNA"/>
</dbReference>
<dbReference type="AlphaFoldDB" id="A0A135P6Q2"/>
<name>A0A135P6Q2_9HYPH</name>
<comment type="caution">
    <text evidence="2">The sequence shown here is derived from an EMBL/GenBank/DDBJ whole genome shotgun (WGS) entry which is preliminary data.</text>
</comment>
<organism evidence="2 3">
    <name type="scientific">Agrobacterium bohemicum</name>
    <dbReference type="NCBI Taxonomy" id="2052828"/>
    <lineage>
        <taxon>Bacteria</taxon>
        <taxon>Pseudomonadati</taxon>
        <taxon>Pseudomonadota</taxon>
        <taxon>Alphaproteobacteria</taxon>
        <taxon>Hyphomicrobiales</taxon>
        <taxon>Rhizobiaceae</taxon>
        <taxon>Rhizobium/Agrobacterium group</taxon>
        <taxon>Agrobacterium</taxon>
    </lineage>
</organism>
<keyword evidence="3" id="KW-1185">Reference proteome</keyword>
<accession>A0A135P6Q2</accession>
<feature type="coiled-coil region" evidence="1">
    <location>
        <begin position="127"/>
        <end position="154"/>
    </location>
</feature>
<evidence type="ECO:0000313" key="3">
    <source>
        <dbReference type="Proteomes" id="UP000070498"/>
    </source>
</evidence>
<dbReference type="RefSeq" id="WP_067653785.1">
    <property type="nucleotide sequence ID" value="NZ_KQ961038.1"/>
</dbReference>
<dbReference type="Proteomes" id="UP000070498">
    <property type="component" value="Unassembled WGS sequence"/>
</dbReference>
<evidence type="ECO:0000256" key="1">
    <source>
        <dbReference type="SAM" id="Coils"/>
    </source>
</evidence>
<keyword evidence="1" id="KW-0175">Coiled coil</keyword>
<gene>
    <name evidence="2" type="ORF">ATO67_21500</name>
</gene>
<sequence length="176" mass="19498">MTSTINNDLSFYREWPQTHVYADNPAVLELKSALPDKASNQPSGSIEGPDGLWRLMNEMTVEMREQFRFFRELREGAGAALDGADEAAGKGARADVKAATDAMSLIVRTLEKIDTLQRQLARDHEVVAESEADNQDYEEAVAFFQRRMNELVEQKLRARLVAAGLSPEGQPADGGE</sequence>
<protein>
    <submittedName>
        <fullName evidence="2">Uncharacterized protein</fullName>
    </submittedName>
</protein>